<keyword evidence="2" id="KW-1185">Reference proteome</keyword>
<dbReference type="Proteomes" id="UP001250858">
    <property type="component" value="Chromosome"/>
</dbReference>
<proteinExistence type="predicted"/>
<evidence type="ECO:0000313" key="2">
    <source>
        <dbReference type="Proteomes" id="UP001250858"/>
    </source>
</evidence>
<sequence length="50" mass="4697">MDPVLSVPMTVRRRAVLPAGAADAGAAGAAGAAEVAEAGAGAAPRLPPAF</sequence>
<evidence type="ECO:0000313" key="1">
    <source>
        <dbReference type="EMBL" id="WMX46861.1"/>
    </source>
</evidence>
<organism evidence="1 2">
    <name type="scientific">Streptomyces roseicoloratus</name>
    <dbReference type="NCBI Taxonomy" id="2508722"/>
    <lineage>
        <taxon>Bacteria</taxon>
        <taxon>Bacillati</taxon>
        <taxon>Actinomycetota</taxon>
        <taxon>Actinomycetes</taxon>
        <taxon>Kitasatosporales</taxon>
        <taxon>Streptomycetaceae</taxon>
        <taxon>Streptomyces</taxon>
    </lineage>
</organism>
<dbReference type="PROSITE" id="PS51318">
    <property type="entry name" value="TAT"/>
    <property type="match status" value="1"/>
</dbReference>
<reference evidence="1 2" key="1">
    <citation type="submission" date="2023-09" db="EMBL/GenBank/DDBJ databases">
        <title>Complete genome of Streptomyces roseicoloratus T14.</title>
        <authorList>
            <person name="Bashizi T."/>
            <person name="Kim M.-J."/>
            <person name="Lee G."/>
            <person name="Tagele S.B."/>
            <person name="Shin J.-H."/>
        </authorList>
    </citation>
    <scope>NUCLEOTIDE SEQUENCE [LARGE SCALE GENOMIC DNA]</scope>
    <source>
        <strain evidence="1 2">T14</strain>
    </source>
</reference>
<name>A0ABY9RZA7_9ACTN</name>
<dbReference type="RefSeq" id="WP_309549181.1">
    <property type="nucleotide sequence ID" value="NZ_CP133762.1"/>
</dbReference>
<protein>
    <submittedName>
        <fullName evidence="1">Uncharacterized protein</fullName>
    </submittedName>
</protein>
<dbReference type="EMBL" id="CP133762">
    <property type="protein sequence ID" value="WMX46861.1"/>
    <property type="molecule type" value="Genomic_DNA"/>
</dbReference>
<accession>A0ABY9RZA7</accession>
<dbReference type="InterPro" id="IPR006311">
    <property type="entry name" value="TAT_signal"/>
</dbReference>
<gene>
    <name evidence="1" type="ORF">RGF97_21360</name>
</gene>